<feature type="domain" description="Aminoglycoside phosphotransferase" evidence="1">
    <location>
        <begin position="31"/>
        <end position="253"/>
    </location>
</feature>
<reference evidence="2 3" key="1">
    <citation type="submission" date="2019-05" db="EMBL/GenBank/DDBJ databases">
        <title>Ruegeria sp. nov., isolated from tidal flat.</title>
        <authorList>
            <person name="Kim W."/>
        </authorList>
    </citation>
    <scope>NUCLEOTIDE SEQUENCE [LARGE SCALE GENOMIC DNA]</scope>
    <source>
        <strain evidence="2 3">CAU 1488</strain>
    </source>
</reference>
<evidence type="ECO:0000313" key="2">
    <source>
        <dbReference type="EMBL" id="TMV08565.1"/>
    </source>
</evidence>
<dbReference type="CDD" id="cd05154">
    <property type="entry name" value="ACAD10_11_N-like"/>
    <property type="match status" value="1"/>
</dbReference>
<name>A0ABY2X034_9RHOB</name>
<dbReference type="EMBL" id="VCPD01000002">
    <property type="protein sequence ID" value="TMV08565.1"/>
    <property type="molecule type" value="Genomic_DNA"/>
</dbReference>
<dbReference type="SUPFAM" id="SSF56112">
    <property type="entry name" value="Protein kinase-like (PK-like)"/>
    <property type="match status" value="1"/>
</dbReference>
<organism evidence="2 3">
    <name type="scientific">Ruegeria sediminis</name>
    <dbReference type="NCBI Taxonomy" id="2583820"/>
    <lineage>
        <taxon>Bacteria</taxon>
        <taxon>Pseudomonadati</taxon>
        <taxon>Pseudomonadota</taxon>
        <taxon>Alphaproteobacteria</taxon>
        <taxon>Rhodobacterales</taxon>
        <taxon>Roseobacteraceae</taxon>
        <taxon>Ruegeria</taxon>
    </lineage>
</organism>
<accession>A0ABY2X034</accession>
<sequence>MSQDTQSLDLDAVDAYLRKHLEGYQGPLQATKFTVGQSNPTFLLKTPERNYVLRRKPPGVLLKSAHAVDREFRVQRALANTKVPVARMYLLCEDDSVIGSTFYVMEHLDGRNFFEPTMDGEANETRAAVFDEMNRVLAELHMVDVDKVGLSDFGPPGNYFERQIGRWTKQYRASETGAIADMDDLIDALNRDLPADDGQRTLVHGDYRIDNMMFEKNGTACLGVLDWELSTIGHPYADLAAVIMQWQMPPGKEGRGLAGIDRASLGLQSDQEFIARYCERRGLAGIDDFGFYLAFNFFRMAAIIQGVYKRALDGNASNPERAKKLGQYVPMFAQHGLAALGR</sequence>
<evidence type="ECO:0000259" key="1">
    <source>
        <dbReference type="Pfam" id="PF01636"/>
    </source>
</evidence>
<dbReference type="Gene3D" id="3.30.200.20">
    <property type="entry name" value="Phosphorylase Kinase, domain 1"/>
    <property type="match status" value="1"/>
</dbReference>
<dbReference type="PANTHER" id="PTHR47829">
    <property type="entry name" value="HYDROLASE, PUTATIVE (AFU_ORTHOLOGUE AFUA_1G12880)-RELATED"/>
    <property type="match status" value="1"/>
</dbReference>
<proteinExistence type="predicted"/>
<protein>
    <submittedName>
        <fullName evidence="2">Phosphotransferase family protein</fullName>
    </submittedName>
</protein>
<dbReference type="InterPro" id="IPR002575">
    <property type="entry name" value="Aminoglycoside_PTrfase"/>
</dbReference>
<dbReference type="Pfam" id="PF01636">
    <property type="entry name" value="APH"/>
    <property type="match status" value="1"/>
</dbReference>
<dbReference type="InterPro" id="IPR052898">
    <property type="entry name" value="ACAD10-like"/>
</dbReference>
<comment type="caution">
    <text evidence="2">The sequence shown here is derived from an EMBL/GenBank/DDBJ whole genome shotgun (WGS) entry which is preliminary data.</text>
</comment>
<gene>
    <name evidence="2" type="ORF">FGK63_05425</name>
</gene>
<keyword evidence="3" id="KW-1185">Reference proteome</keyword>
<dbReference type="RefSeq" id="WP_138840595.1">
    <property type="nucleotide sequence ID" value="NZ_VCPD01000002.1"/>
</dbReference>
<dbReference type="InterPro" id="IPR011009">
    <property type="entry name" value="Kinase-like_dom_sf"/>
</dbReference>
<dbReference type="PANTHER" id="PTHR47829:SF3">
    <property type="entry name" value="AMINOGLYCOSIDE PHOSPHOTRANSFERASE DOMAIN-CONTAINING PROTEIN"/>
    <property type="match status" value="1"/>
</dbReference>
<dbReference type="Gene3D" id="3.90.1200.10">
    <property type="match status" value="1"/>
</dbReference>
<dbReference type="Proteomes" id="UP001193035">
    <property type="component" value="Unassembled WGS sequence"/>
</dbReference>
<evidence type="ECO:0000313" key="3">
    <source>
        <dbReference type="Proteomes" id="UP001193035"/>
    </source>
</evidence>
<dbReference type="InterPro" id="IPR041726">
    <property type="entry name" value="ACAD10_11_N"/>
</dbReference>